<dbReference type="Proteomes" id="UP000013084">
    <property type="component" value="Unassembled WGS sequence"/>
</dbReference>
<keyword evidence="8" id="KW-1185">Reference proteome</keyword>
<dbReference type="PANTHER" id="PTHR43386">
    <property type="entry name" value="OLIGOPEPTIDE TRANSPORT SYSTEM PERMEASE PROTEIN APPC"/>
    <property type="match status" value="1"/>
</dbReference>
<dbReference type="InterPro" id="IPR035906">
    <property type="entry name" value="MetI-like_sf"/>
</dbReference>
<dbReference type="PATRIC" id="fig|1217700.3.peg.3402"/>
<evidence type="ECO:0000256" key="6">
    <source>
        <dbReference type="SAM" id="Phobius"/>
    </source>
</evidence>
<keyword evidence="2" id="KW-0813">Transport</keyword>
<reference evidence="7 8" key="1">
    <citation type="submission" date="2013-02" db="EMBL/GenBank/DDBJ databases">
        <title>The Genome Sequence of Acinetobacter sp. CIP 70.18.</title>
        <authorList>
            <consortium name="The Broad Institute Genome Sequencing Platform"/>
            <consortium name="The Broad Institute Genome Sequencing Center for Infectious Disease"/>
            <person name="Cerqueira G."/>
            <person name="Feldgarden M."/>
            <person name="Courvalin P."/>
            <person name="Perichon B."/>
            <person name="Grillot-Courvalin C."/>
            <person name="Clermont D."/>
            <person name="Rocha E."/>
            <person name="Yoon E.-J."/>
            <person name="Nemec A."/>
            <person name="Walker B."/>
            <person name="Young S.K."/>
            <person name="Zeng Q."/>
            <person name="Gargeya S."/>
            <person name="Fitzgerald M."/>
            <person name="Haas B."/>
            <person name="Abouelleil A."/>
            <person name="Alvarado L."/>
            <person name="Arachchi H.M."/>
            <person name="Berlin A.M."/>
            <person name="Chapman S.B."/>
            <person name="Dewar J."/>
            <person name="Goldberg J."/>
            <person name="Griggs A."/>
            <person name="Gujja S."/>
            <person name="Hansen M."/>
            <person name="Howarth C."/>
            <person name="Imamovic A."/>
            <person name="Larimer J."/>
            <person name="McCowan C."/>
            <person name="Murphy C."/>
            <person name="Neiman D."/>
            <person name="Pearson M."/>
            <person name="Priest M."/>
            <person name="Roberts A."/>
            <person name="Saif S."/>
            <person name="Shea T."/>
            <person name="Sisk P."/>
            <person name="Sykes S."/>
            <person name="Wortman J."/>
            <person name="Nusbaum C."/>
            <person name="Birren B."/>
        </authorList>
    </citation>
    <scope>NUCLEOTIDE SEQUENCE [LARGE SCALE GENOMIC DNA]</scope>
    <source>
        <strain evidence="7 8">CIP 70.18</strain>
    </source>
</reference>
<keyword evidence="4 6" id="KW-1133">Transmembrane helix</keyword>
<feature type="transmembrane region" description="Helical" evidence="6">
    <location>
        <begin position="83"/>
        <end position="108"/>
    </location>
</feature>
<evidence type="ECO:0000256" key="5">
    <source>
        <dbReference type="ARBA" id="ARBA00023136"/>
    </source>
</evidence>
<evidence type="ECO:0000256" key="4">
    <source>
        <dbReference type="ARBA" id="ARBA00022989"/>
    </source>
</evidence>
<evidence type="ECO:0000313" key="7">
    <source>
        <dbReference type="EMBL" id="ENX55431.1"/>
    </source>
</evidence>
<protein>
    <recommendedName>
        <fullName evidence="9">ABC transporter permease</fullName>
    </recommendedName>
</protein>
<dbReference type="PANTHER" id="PTHR43386:SF25">
    <property type="entry name" value="PEPTIDE ABC TRANSPORTER PERMEASE PROTEIN"/>
    <property type="match status" value="1"/>
</dbReference>
<dbReference type="EMBL" id="APRN01000040">
    <property type="protein sequence ID" value="ENX55431.1"/>
    <property type="molecule type" value="Genomic_DNA"/>
</dbReference>
<gene>
    <name evidence="7" type="ORF">F902_03501</name>
</gene>
<evidence type="ECO:0000313" key="8">
    <source>
        <dbReference type="Proteomes" id="UP000013084"/>
    </source>
</evidence>
<evidence type="ECO:0000256" key="1">
    <source>
        <dbReference type="ARBA" id="ARBA00004651"/>
    </source>
</evidence>
<dbReference type="OrthoDB" id="9805884at2"/>
<keyword evidence="5 6" id="KW-0472">Membrane</keyword>
<sequence>MSSLHWYQRTFFQTLIRERQVRFGFVVTTLVLIFALVGPVLVPFEPTALIGMTYGPPQGKSFLGYDYIGHDVWSRVLSGGASIIWMTLAASLVALIIGSSLGIFAAFARNKIDQFFCWASGRSTKKMVTTAPML</sequence>
<dbReference type="GO" id="GO:0005886">
    <property type="term" value="C:plasma membrane"/>
    <property type="evidence" value="ECO:0007669"/>
    <property type="project" value="UniProtKB-SubCell"/>
</dbReference>
<comment type="caution">
    <text evidence="7">The sequence shown here is derived from an EMBL/GenBank/DDBJ whole genome shotgun (WGS) entry which is preliminary data.</text>
</comment>
<dbReference type="SUPFAM" id="SSF161098">
    <property type="entry name" value="MetI-like"/>
    <property type="match status" value="1"/>
</dbReference>
<dbReference type="AlphaFoldDB" id="N9SLD3"/>
<proteinExistence type="predicted"/>
<comment type="subcellular location">
    <subcellularLocation>
        <location evidence="1">Cell membrane</location>
        <topology evidence="1">Multi-pass membrane protein</topology>
    </subcellularLocation>
</comment>
<evidence type="ECO:0000256" key="3">
    <source>
        <dbReference type="ARBA" id="ARBA00022692"/>
    </source>
</evidence>
<evidence type="ECO:0008006" key="9">
    <source>
        <dbReference type="Google" id="ProtNLM"/>
    </source>
</evidence>
<organism evidence="7 8">
    <name type="scientific">Acinetobacter higginsii</name>
    <dbReference type="NCBI Taxonomy" id="70347"/>
    <lineage>
        <taxon>Bacteria</taxon>
        <taxon>Pseudomonadati</taxon>
        <taxon>Pseudomonadota</taxon>
        <taxon>Gammaproteobacteria</taxon>
        <taxon>Moraxellales</taxon>
        <taxon>Moraxellaceae</taxon>
        <taxon>Acinetobacter</taxon>
    </lineage>
</organism>
<accession>N9SLD3</accession>
<evidence type="ECO:0000256" key="2">
    <source>
        <dbReference type="ARBA" id="ARBA00022448"/>
    </source>
</evidence>
<dbReference type="HOGENOM" id="CLU_1891650_0_0_6"/>
<keyword evidence="3 6" id="KW-0812">Transmembrane</keyword>
<dbReference type="InterPro" id="IPR050366">
    <property type="entry name" value="BP-dependent_transpt_permease"/>
</dbReference>
<name>N9SLD3_9GAMM</name>
<feature type="transmembrane region" description="Helical" evidence="6">
    <location>
        <begin position="21"/>
        <end position="42"/>
    </location>
</feature>